<name>A0ABN8LYW0_9CNID</name>
<evidence type="ECO:0000313" key="3">
    <source>
        <dbReference type="Proteomes" id="UP001159427"/>
    </source>
</evidence>
<protein>
    <recommendedName>
        <fullName evidence="1">Spatacsin C-terminal domain-containing protein</fullName>
    </recommendedName>
</protein>
<dbReference type="PANTHER" id="PTHR13650">
    <property type="entry name" value="SPATACSIN"/>
    <property type="match status" value="1"/>
</dbReference>
<dbReference type="EMBL" id="CALNXI010000214">
    <property type="protein sequence ID" value="CAH3022310.1"/>
    <property type="molecule type" value="Genomic_DNA"/>
</dbReference>
<dbReference type="Pfam" id="PF14649">
    <property type="entry name" value="Spatacsin_C"/>
    <property type="match status" value="2"/>
</dbReference>
<dbReference type="PANTHER" id="PTHR13650:SF0">
    <property type="entry name" value="SPATACSIN"/>
    <property type="match status" value="1"/>
</dbReference>
<evidence type="ECO:0000259" key="1">
    <source>
        <dbReference type="Pfam" id="PF14649"/>
    </source>
</evidence>
<organism evidence="2 3">
    <name type="scientific">Porites evermanni</name>
    <dbReference type="NCBI Taxonomy" id="104178"/>
    <lineage>
        <taxon>Eukaryota</taxon>
        <taxon>Metazoa</taxon>
        <taxon>Cnidaria</taxon>
        <taxon>Anthozoa</taxon>
        <taxon>Hexacorallia</taxon>
        <taxon>Scleractinia</taxon>
        <taxon>Fungiina</taxon>
        <taxon>Poritidae</taxon>
        <taxon>Porites</taxon>
    </lineage>
</organism>
<reference evidence="2 3" key="1">
    <citation type="submission" date="2022-05" db="EMBL/GenBank/DDBJ databases">
        <authorList>
            <consortium name="Genoscope - CEA"/>
            <person name="William W."/>
        </authorList>
    </citation>
    <scope>NUCLEOTIDE SEQUENCE [LARGE SCALE GENOMIC DNA]</scope>
</reference>
<dbReference type="InterPro" id="IPR028107">
    <property type="entry name" value="Spatacsin_C_dom"/>
</dbReference>
<proteinExistence type="predicted"/>
<sequence length="935" mass="105926">SPLVHFFRFHETFLVHSDYEACKEHLKSFKIYYNKQSLKVGADKSKNEIKIGSVDWLEKLTSQVTKQMLTHSESTYQQRHLLEILAKAMFGKNFSCQVPDYFELHEVCKVLHATGTTIRLDVMLSPIVKDIDDEKHRVLVALLNDKHFAQARKFAEMVGLADDHITLKEVEAELKGAKNSMLWEIEQGRLAFWHKAEICFRNNNCKESTVGSFFESQAKDEHLTFTERAMLLGIAVKWFSNSTDSQRQKTPAELKELQKNRWLFKIRAEIEKDYESRLTRSVSHLEFLSHETEVELLSDIKPSNLDLVSYKTVNLKEFVQDDAAVFELDSDCPLSTEKEFLALENVIGNLVESCHVTQARWLANLFSHSCLDLDIVMSCIYLAQGTRSVDTLDDHIQALIKPNRRASNSLNRPGSFQRSGSFVFTSPGDRHDSVSSVSSMSSVSWVEVEDIITTMESLAFHSKQAKRCCNCIIVCYKVAQTLGQEYETIVKKKPLSVLQALLLSGFDNRYKLMDIYIKAIQMNTEEVTQFLAEIILNSLRVHSTGEDISGREYSDLTVNAAPSCEDISHMIRLCPDYSLLGSRLLNAATALVSDRVAGTAPRGGLSLEVELLVRAHECHTLACNMEGIATVLRNGRVLTSALAESGDYMLMVRLLTGVGRFNEMSYIFDTLFEHEYFELLCRKGIEKVTYCFLLKNVLIRIFVFSPILVFCRLVACAADEPQPLVKSVCEPELKSLFRIPTCVPGFTVKADYSTNTTVSLNVISASLRYKNETYRSSQVAANMKRLLGFVNDLRMRYKLATDLNFRDLGTSILEGDGGAFLRDSLLVADAYKKRDICVWVDAVYNQVVVKGNFNYLQDMRSALPITNNLYVDVAHKYKNETYRSSQAAANMKRLLGFVNDLRMRYKLATDLNFRDLGTSILEGDGGAFLRDVMVP</sequence>
<feature type="domain" description="Spatacsin C-terminal" evidence="1">
    <location>
        <begin position="821"/>
        <end position="879"/>
    </location>
</feature>
<gene>
    <name evidence="2" type="ORF">PEVE_00014964</name>
</gene>
<evidence type="ECO:0000313" key="2">
    <source>
        <dbReference type="EMBL" id="CAH3022310.1"/>
    </source>
</evidence>
<comment type="caution">
    <text evidence="2">The sequence shown here is derived from an EMBL/GenBank/DDBJ whole genome shotgun (WGS) entry which is preliminary data.</text>
</comment>
<dbReference type="Proteomes" id="UP001159427">
    <property type="component" value="Unassembled WGS sequence"/>
</dbReference>
<accession>A0ABN8LYW0</accession>
<feature type="domain" description="Spatacsin C-terminal" evidence="1">
    <location>
        <begin position="579"/>
        <end position="699"/>
    </location>
</feature>
<keyword evidence="3" id="KW-1185">Reference proteome</keyword>
<dbReference type="InterPro" id="IPR028103">
    <property type="entry name" value="Spatacsin"/>
</dbReference>
<feature type="non-terminal residue" evidence="2">
    <location>
        <position position="1"/>
    </location>
</feature>